<reference evidence="3" key="1">
    <citation type="journal article" date="2011" name="PLoS ONE">
        <title>Genome of a low-salinity ammonia-oxidizing archaeon determined by single-cell and metagenomic analysis.</title>
        <authorList>
            <person name="Blainey P.C."/>
            <person name="Mosier A.C."/>
            <person name="Potanina A."/>
            <person name="Francis C.A."/>
            <person name="Quake S.R."/>
        </authorList>
    </citation>
    <scope>NUCLEOTIDE SEQUENCE [LARGE SCALE GENOMIC DNA]</scope>
    <source>
        <strain evidence="3">SFB1</strain>
    </source>
</reference>
<dbReference type="InterPro" id="IPR001789">
    <property type="entry name" value="Sig_transdc_resp-reg_receiver"/>
</dbReference>
<dbReference type="Pfam" id="PF00072">
    <property type="entry name" value="Response_reg"/>
    <property type="match status" value="1"/>
</dbReference>
<dbReference type="Proteomes" id="UP000004348">
    <property type="component" value="Chromosome"/>
</dbReference>
<dbReference type="Gene3D" id="3.40.50.2300">
    <property type="match status" value="1"/>
</dbReference>
<dbReference type="STRING" id="886738.Nlim_0779"/>
<dbReference type="SMART" id="SM00448">
    <property type="entry name" value="REC"/>
    <property type="match status" value="1"/>
</dbReference>
<evidence type="ECO:0000313" key="3">
    <source>
        <dbReference type="EMBL" id="EGG42334.1"/>
    </source>
</evidence>
<gene>
    <name evidence="3" type="ORF">Nlim_0779</name>
</gene>
<dbReference type="InterPro" id="IPR011006">
    <property type="entry name" value="CheY-like_superfamily"/>
</dbReference>
<dbReference type="SUPFAM" id="SSF52172">
    <property type="entry name" value="CheY-like"/>
    <property type="match status" value="1"/>
</dbReference>
<dbReference type="EMBL" id="AEGP01000030">
    <property type="protein sequence ID" value="EGG42334.1"/>
    <property type="molecule type" value="Genomic_DNA"/>
</dbReference>
<dbReference type="InterPro" id="IPR050595">
    <property type="entry name" value="Bact_response_regulator"/>
</dbReference>
<name>F3KJX0_9ARCH</name>
<dbReference type="GO" id="GO:0000160">
    <property type="term" value="P:phosphorelay signal transduction system"/>
    <property type="evidence" value="ECO:0007669"/>
    <property type="project" value="InterPro"/>
</dbReference>
<dbReference type="PANTHER" id="PTHR44591:SF3">
    <property type="entry name" value="RESPONSE REGULATORY DOMAIN-CONTAINING PROTEIN"/>
    <property type="match status" value="1"/>
</dbReference>
<evidence type="ECO:0000256" key="1">
    <source>
        <dbReference type="ARBA" id="ARBA00022553"/>
    </source>
</evidence>
<feature type="domain" description="Response regulatory" evidence="2">
    <location>
        <begin position="3"/>
        <end position="118"/>
    </location>
</feature>
<accession>F3KJX0</accession>
<proteinExistence type="predicted"/>
<dbReference type="AlphaFoldDB" id="F3KJX0"/>
<evidence type="ECO:0000259" key="2">
    <source>
        <dbReference type="PROSITE" id="PS50110"/>
    </source>
</evidence>
<dbReference type="PROSITE" id="PS50110">
    <property type="entry name" value="RESPONSE_REGULATORY"/>
    <property type="match status" value="1"/>
</dbReference>
<keyword evidence="1" id="KW-0597">Phosphoprotein</keyword>
<organism evidence="3">
    <name type="scientific">Candidatus Nitrosarchaeum limnium SFB1</name>
    <dbReference type="NCBI Taxonomy" id="886738"/>
    <lineage>
        <taxon>Archaea</taxon>
        <taxon>Nitrososphaerota</taxon>
        <taxon>Nitrososphaeria</taxon>
        <taxon>Nitrosopumilales</taxon>
        <taxon>Nitrosopumilaceae</taxon>
        <taxon>Nitrosarchaeum</taxon>
    </lineage>
</organism>
<dbReference type="HOGENOM" id="CLU_000445_69_15_2"/>
<dbReference type="PANTHER" id="PTHR44591">
    <property type="entry name" value="STRESS RESPONSE REGULATOR PROTEIN 1"/>
    <property type="match status" value="1"/>
</dbReference>
<sequence length="127" mass="14392">MNTVLVVDDSKFMRQQIKDVFSSMKTYSCIEAENGTDAIRAFVKYKPDIVTLDYEMPGINGVDTAMNLLKLNTTSKMIIITSIKSNLVAQKVSKIPQLGYLTKPVDPQMIQQTLTKLEQKMKEVKRD</sequence>
<comment type="caution">
    <text evidence="3">The sequence shown here is derived from an EMBL/GenBank/DDBJ whole genome shotgun (WGS) entry which is preliminary data.</text>
</comment>
<protein>
    <submittedName>
        <fullName evidence="3">CheY-like receiver</fullName>
    </submittedName>
</protein>